<dbReference type="STRING" id="5098.A0A507R635"/>
<feature type="compositionally biased region" description="Basic and acidic residues" evidence="1">
    <location>
        <begin position="180"/>
        <end position="210"/>
    </location>
</feature>
<dbReference type="Proteomes" id="UP000319663">
    <property type="component" value="Unassembled WGS sequence"/>
</dbReference>
<feature type="compositionally biased region" description="Low complexity" evidence="1">
    <location>
        <begin position="234"/>
        <end position="246"/>
    </location>
</feature>
<keyword evidence="3" id="KW-1185">Reference proteome</keyword>
<dbReference type="AlphaFoldDB" id="A0A507R635"/>
<feature type="compositionally biased region" description="Polar residues" evidence="1">
    <location>
        <begin position="337"/>
        <end position="349"/>
    </location>
</feature>
<accession>A0A507R635</accession>
<gene>
    <name evidence="2" type="ORF">MPDQ_000873</name>
</gene>
<feature type="compositionally biased region" description="Basic and acidic residues" evidence="1">
    <location>
        <begin position="638"/>
        <end position="649"/>
    </location>
</feature>
<feature type="compositionally biased region" description="Low complexity" evidence="1">
    <location>
        <begin position="584"/>
        <end position="596"/>
    </location>
</feature>
<feature type="compositionally biased region" description="Basic residues" evidence="1">
    <location>
        <begin position="17"/>
        <end position="26"/>
    </location>
</feature>
<feature type="compositionally biased region" description="Polar residues" evidence="1">
    <location>
        <begin position="1"/>
        <end position="16"/>
    </location>
</feature>
<feature type="compositionally biased region" description="Polar residues" evidence="1">
    <location>
        <begin position="650"/>
        <end position="667"/>
    </location>
</feature>
<feature type="compositionally biased region" description="Acidic residues" evidence="1">
    <location>
        <begin position="410"/>
        <end position="427"/>
    </location>
</feature>
<reference evidence="2 3" key="1">
    <citation type="submission" date="2019-06" db="EMBL/GenBank/DDBJ databases">
        <title>Wine fermentation using esterase from Monascus purpureus.</title>
        <authorList>
            <person name="Geng C."/>
            <person name="Zhang Y."/>
        </authorList>
    </citation>
    <scope>NUCLEOTIDE SEQUENCE [LARGE SCALE GENOMIC DNA]</scope>
    <source>
        <strain evidence="2">HQ1</strain>
    </source>
</reference>
<evidence type="ECO:0000313" key="2">
    <source>
        <dbReference type="EMBL" id="TQB76109.1"/>
    </source>
</evidence>
<evidence type="ECO:0000256" key="1">
    <source>
        <dbReference type="SAM" id="MobiDB-lite"/>
    </source>
</evidence>
<organism evidence="2 3">
    <name type="scientific">Monascus purpureus</name>
    <name type="common">Red mold</name>
    <name type="synonym">Monascus anka</name>
    <dbReference type="NCBI Taxonomy" id="5098"/>
    <lineage>
        <taxon>Eukaryota</taxon>
        <taxon>Fungi</taxon>
        <taxon>Dikarya</taxon>
        <taxon>Ascomycota</taxon>
        <taxon>Pezizomycotina</taxon>
        <taxon>Eurotiomycetes</taxon>
        <taxon>Eurotiomycetidae</taxon>
        <taxon>Eurotiales</taxon>
        <taxon>Aspergillaceae</taxon>
        <taxon>Monascus</taxon>
    </lineage>
</organism>
<proteinExistence type="predicted"/>
<feature type="compositionally biased region" description="Low complexity" evidence="1">
    <location>
        <begin position="679"/>
        <end position="691"/>
    </location>
</feature>
<feature type="compositionally biased region" description="Basic and acidic residues" evidence="1">
    <location>
        <begin position="537"/>
        <end position="553"/>
    </location>
</feature>
<protein>
    <submittedName>
        <fullName evidence="2">Uncharacterized protein</fullName>
    </submittedName>
</protein>
<feature type="compositionally biased region" description="Basic and acidic residues" evidence="1">
    <location>
        <begin position="457"/>
        <end position="475"/>
    </location>
</feature>
<dbReference type="EMBL" id="VIFY01000012">
    <property type="protein sequence ID" value="TQB76109.1"/>
    <property type="molecule type" value="Genomic_DNA"/>
</dbReference>
<feature type="compositionally biased region" description="Polar residues" evidence="1">
    <location>
        <begin position="160"/>
        <end position="178"/>
    </location>
</feature>
<feature type="region of interest" description="Disordered" evidence="1">
    <location>
        <begin position="405"/>
        <end position="715"/>
    </location>
</feature>
<feature type="compositionally biased region" description="Basic residues" evidence="1">
    <location>
        <begin position="476"/>
        <end position="491"/>
    </location>
</feature>
<evidence type="ECO:0000313" key="3">
    <source>
        <dbReference type="Proteomes" id="UP000319663"/>
    </source>
</evidence>
<feature type="compositionally biased region" description="Low complexity" evidence="1">
    <location>
        <begin position="492"/>
        <end position="505"/>
    </location>
</feature>
<feature type="region of interest" description="Disordered" evidence="1">
    <location>
        <begin position="337"/>
        <end position="358"/>
    </location>
</feature>
<feature type="region of interest" description="Disordered" evidence="1">
    <location>
        <begin position="68"/>
        <end position="109"/>
    </location>
</feature>
<dbReference type="OrthoDB" id="5244050at2759"/>
<feature type="region of interest" description="Disordered" evidence="1">
    <location>
        <begin position="121"/>
        <end position="282"/>
    </location>
</feature>
<name>A0A507R635_MONPU</name>
<comment type="caution">
    <text evidence="2">The sequence shown here is derived from an EMBL/GenBank/DDBJ whole genome shotgun (WGS) entry which is preliminary data.</text>
</comment>
<sequence length="746" mass="81836">MTSDNFHGLTSDSATARRNKLTKKKSSLMAKNSKPLAIPARISSINAATNERYLRSIDKKPSLYEHGSKAQEILGTHFQPNLNANDKKKHERRPSVSGGTTSETKLPLKPGFVPFSAIHEETGGASSHLRPRASSPLLGREYRSHESRPSSLPKERHHSGSFSLNPNPTSTSKANNPFSRKPDLESHDGSKETKEPKKESRGKTRPHRLDLSLLFPKPQATKAPLLSPQRMTKSPSPISVRSGSSPGKNSAGKARTKTQPGPGGVDYSQIIEAPVPADSISPDWADASLEKKVKCTDIERALQPQRLSKVDPIRVDIPSKGRKTSNRVIWPEFAERTTTGGVSSRNPVSDSGKESYLDPDLRFPFTTEARNTHARPHVVGDAAPLCKKSSKDILKTVDLRQSSFLFLSSSEDEGEEEGEASYEDEEGSPQYRSDADGRPKRTVTYREFPQVPRSRLTAREAKSNRLDRSSSTDHHGSHRHQRRSSLGRRASKSSTGTSSTAASKGHSQRGRIPTISESEVHPSENSFPRPRVSSVSREADRRSRIMVVTREEESLLEAMRNRKGKVTPSLFREAGFKPNDPEQGSMLSLSGPSRSSFYGGDTSFLRLSPVPPLPTKQTSQDASHADNDSLLTPGASSDVEKTAASDGSRRTSLVYSESLPSSTSGASPLTPVLPIYRFSPIPSQKSHQHSPPQQPLPAIPQLPDVRSKQRATDRNLLLDSAEEEDDEFPIWAYGWCNELGSVASTR</sequence>
<feature type="region of interest" description="Disordered" evidence="1">
    <location>
        <begin position="1"/>
        <end position="35"/>
    </location>
</feature>